<proteinExistence type="inferred from homology"/>
<dbReference type="AlphaFoldDB" id="A0AAU7V923"/>
<sequence length="218" mass="23816">MTELSPRATRVYDVLAISFVGFLLIANVAATKLFMVQLGSWHLIFDGGALLFPLTYVLGDVLAEVYGFARARRVIVIGFALSALAALTFWVVGALPPAPDYEHQEAFTAVLGFVPRIVSASLLAFLAGQLLNAYVLVWIKRQWGPGRLWVRLLGSSVVGEAADTLIFCTIAFAGILTGAEFWNYVLVGYLYKLAVEVIILPLSYPTIRWVKGPEVVHG</sequence>
<dbReference type="RefSeq" id="WP_350259155.1">
    <property type="nucleotide sequence ID" value="NZ_CP138335.1"/>
</dbReference>
<accession>A0AAU7V923</accession>
<dbReference type="HAMAP" id="MF_02088">
    <property type="entry name" value="Q_prec_transport"/>
    <property type="match status" value="1"/>
</dbReference>
<organism evidence="2">
    <name type="scientific">Scrofimicrobium appendicitidis</name>
    <dbReference type="NCBI Taxonomy" id="3079930"/>
    <lineage>
        <taxon>Bacteria</taxon>
        <taxon>Bacillati</taxon>
        <taxon>Actinomycetota</taxon>
        <taxon>Actinomycetes</taxon>
        <taxon>Actinomycetales</taxon>
        <taxon>Actinomycetaceae</taxon>
        <taxon>Scrofimicrobium</taxon>
    </lineage>
</organism>
<evidence type="ECO:0000313" key="2">
    <source>
        <dbReference type="EMBL" id="XBW08954.1"/>
    </source>
</evidence>
<feature type="transmembrane region" description="Helical" evidence="1">
    <location>
        <begin position="41"/>
        <end position="62"/>
    </location>
</feature>
<reference evidence="2" key="1">
    <citation type="submission" date="2023-11" db="EMBL/GenBank/DDBJ databases">
        <title>Scrofimicrobium hongkongense sp. nov., isolated from a patient with peritonitis.</title>
        <authorList>
            <person name="Lao H.Y."/>
            <person name="Wong A.Y.P."/>
            <person name="Ng T.L."/>
            <person name="Wong R.Y.L."/>
            <person name="Yau M.C.Y."/>
            <person name="Lam J.Y.W."/>
            <person name="Siu G.K.H."/>
        </authorList>
    </citation>
    <scope>NUCLEOTIDE SEQUENCE</scope>
    <source>
        <strain evidence="2">R131</strain>
    </source>
</reference>
<keyword evidence="1" id="KW-0472">Membrane</keyword>
<feature type="transmembrane region" description="Helical" evidence="1">
    <location>
        <begin position="181"/>
        <end position="202"/>
    </location>
</feature>
<protein>
    <recommendedName>
        <fullName evidence="1">Probable queuosine precursor transporter</fullName>
        <shortName evidence="1">Q precursor transporter</shortName>
    </recommendedName>
</protein>
<keyword evidence="1" id="KW-0813">Transport</keyword>
<keyword evidence="1" id="KW-1133">Transmembrane helix</keyword>
<feature type="transmembrane region" description="Helical" evidence="1">
    <location>
        <begin position="74"/>
        <end position="93"/>
    </location>
</feature>
<feature type="transmembrane region" description="Helical" evidence="1">
    <location>
        <begin position="149"/>
        <end position="175"/>
    </location>
</feature>
<dbReference type="EMBL" id="CP138335">
    <property type="protein sequence ID" value="XBW08954.1"/>
    <property type="molecule type" value="Genomic_DNA"/>
</dbReference>
<dbReference type="PANTHER" id="PTHR34300:SF2">
    <property type="entry name" value="QUEUOSINE PRECURSOR TRANSPORTER-RELATED"/>
    <property type="match status" value="1"/>
</dbReference>
<dbReference type="PANTHER" id="PTHR34300">
    <property type="entry name" value="QUEUOSINE PRECURSOR TRANSPORTER-RELATED"/>
    <property type="match status" value="1"/>
</dbReference>
<comment type="similarity">
    <text evidence="1">Belongs to the vitamin uptake transporter (VUT/ECF) (TC 2.A.88) family. Q precursor transporter subfamily.</text>
</comment>
<comment type="function">
    <text evidence="1">Involved in the import of queuosine (Q) precursors, required for Q precursor salvage.</text>
</comment>
<dbReference type="Pfam" id="PF02592">
    <property type="entry name" value="Vut_1"/>
    <property type="match status" value="1"/>
</dbReference>
<dbReference type="GO" id="GO:0005886">
    <property type="term" value="C:plasma membrane"/>
    <property type="evidence" value="ECO:0007669"/>
    <property type="project" value="UniProtKB-SubCell"/>
</dbReference>
<evidence type="ECO:0000256" key="1">
    <source>
        <dbReference type="HAMAP-Rule" id="MF_02088"/>
    </source>
</evidence>
<gene>
    <name evidence="2" type="ORF">SAC06_04770</name>
</gene>
<dbReference type="InterPro" id="IPR003744">
    <property type="entry name" value="YhhQ"/>
</dbReference>
<dbReference type="KEGG" id="sapp:SAC06_04770"/>
<keyword evidence="1" id="KW-1003">Cell membrane</keyword>
<dbReference type="NCBIfam" id="TIGR00697">
    <property type="entry name" value="queuosine precursor transporter"/>
    <property type="match status" value="1"/>
</dbReference>
<feature type="transmembrane region" description="Helical" evidence="1">
    <location>
        <begin position="113"/>
        <end position="137"/>
    </location>
</feature>
<name>A0AAU7V923_9ACTO</name>
<comment type="subcellular location">
    <subcellularLocation>
        <location evidence="1">Cell membrane</location>
        <topology evidence="1">Multi-pass membrane protein</topology>
    </subcellularLocation>
</comment>
<feature type="transmembrane region" description="Helical" evidence="1">
    <location>
        <begin position="12"/>
        <end position="35"/>
    </location>
</feature>
<keyword evidence="1" id="KW-0812">Transmembrane</keyword>
<dbReference type="GO" id="GO:0022857">
    <property type="term" value="F:transmembrane transporter activity"/>
    <property type="evidence" value="ECO:0007669"/>
    <property type="project" value="UniProtKB-UniRule"/>
</dbReference>